<protein>
    <recommendedName>
        <fullName evidence="3">DUF5658 domain-containing protein</fullName>
    </recommendedName>
</protein>
<evidence type="ECO:0008006" key="3">
    <source>
        <dbReference type="Google" id="ProtNLM"/>
    </source>
</evidence>
<gene>
    <name evidence="2" type="ORF">MM171B00549_0018</name>
</gene>
<reference evidence="2" key="1">
    <citation type="submission" date="2020-03" db="EMBL/GenBank/DDBJ databases">
        <title>The deep terrestrial virosphere.</title>
        <authorList>
            <person name="Holmfeldt K."/>
            <person name="Nilsson E."/>
            <person name="Simone D."/>
            <person name="Lopez-Fernandez M."/>
            <person name="Wu X."/>
            <person name="de Brujin I."/>
            <person name="Lundin D."/>
            <person name="Andersson A."/>
            <person name="Bertilsson S."/>
            <person name="Dopson M."/>
        </authorList>
    </citation>
    <scope>NUCLEOTIDE SEQUENCE</scope>
    <source>
        <strain evidence="2">MM171B00549</strain>
    </source>
</reference>
<keyword evidence="1" id="KW-0812">Transmembrane</keyword>
<dbReference type="AlphaFoldDB" id="A0A6M3M8Y0"/>
<evidence type="ECO:0000313" key="2">
    <source>
        <dbReference type="EMBL" id="QJB03804.1"/>
    </source>
</evidence>
<feature type="transmembrane region" description="Helical" evidence="1">
    <location>
        <begin position="76"/>
        <end position="97"/>
    </location>
</feature>
<feature type="transmembrane region" description="Helical" evidence="1">
    <location>
        <begin position="47"/>
        <end position="67"/>
    </location>
</feature>
<keyword evidence="1" id="KW-0472">Membrane</keyword>
<sequence>MRIPEKISYLLATVGIIGDHLSTRLGLTKPYLYETNPHTIWLMEKGIWLPFDLLLLLATVGTCFLIMRRWTFKGRWALLAVPIVLGSGRLYAAIWNLHLYLS</sequence>
<keyword evidence="1" id="KW-1133">Transmembrane helix</keyword>
<proteinExistence type="predicted"/>
<evidence type="ECO:0000256" key="1">
    <source>
        <dbReference type="SAM" id="Phobius"/>
    </source>
</evidence>
<name>A0A6M3M8Y0_9ZZZZ</name>
<dbReference type="EMBL" id="MT143861">
    <property type="protein sequence ID" value="QJB03804.1"/>
    <property type="molecule type" value="Genomic_DNA"/>
</dbReference>
<organism evidence="2">
    <name type="scientific">viral metagenome</name>
    <dbReference type="NCBI Taxonomy" id="1070528"/>
    <lineage>
        <taxon>unclassified sequences</taxon>
        <taxon>metagenomes</taxon>
        <taxon>organismal metagenomes</taxon>
    </lineage>
</organism>
<accession>A0A6M3M8Y0</accession>
<feature type="transmembrane region" description="Helical" evidence="1">
    <location>
        <begin position="7"/>
        <end position="27"/>
    </location>
</feature>